<dbReference type="InterPro" id="IPR008334">
    <property type="entry name" value="5'-Nucleotdase_C"/>
</dbReference>
<dbReference type="Gene3D" id="3.90.780.10">
    <property type="entry name" value="5'-Nucleotidase, C-terminal domain"/>
    <property type="match status" value="1"/>
</dbReference>
<dbReference type="SUPFAM" id="SSF55816">
    <property type="entry name" value="5'-nucleotidase (syn. UDP-sugar hydrolase), C-terminal domain"/>
    <property type="match status" value="1"/>
</dbReference>
<proteinExistence type="predicted"/>
<evidence type="ECO:0000256" key="1">
    <source>
        <dbReference type="ARBA" id="ARBA00022729"/>
    </source>
</evidence>
<evidence type="ECO:0000313" key="5">
    <source>
        <dbReference type="Proteomes" id="UP000006437"/>
    </source>
</evidence>
<sequence length="595" mass="68194">MLVDINILASSDVHGYYMPWDYAMDKSYEKGSLAQISTEVRKQRELYKNTILIDAGDMFQGNCSEFFCEDEIHPAIVAMNEIGYDIWEMGNHEYGYGIKNLQRFIDEFNGEVIGGNVYKDNKRLHKAYCIIEKEGIRIGFIGLVTSLINKFEKGTKAMRGILATDMKYELELIEKELKDKVDCIIGVIHAGIDNENNVKNTGIRDLLKDDDRLTAVFCGHFHDIQNVNIGNTIILEPGKFGQAIAKLLLRFEKNEKNVKLIKKSSEILIIDESIKPDTEIIKKLNDFHKRAVSYSNEEIGILINNCMSEKSEISGIPQMRVKQTGITDFFLEVVRYYGNADVAMIQLDNDNAGINKGIIRRKDINRNYTYVSGGITSYEITGRILKKILEYSAYFFNESRVGDVNISFNYERQLYKYSSNYFFSNLIYDIDLTSEKRIKNLTYENESPIGDEDKIIFATTKYTMDILIANVLSGEVVKKIYSSKDELREQGSIRNLSCRYIKEVLKGLVEIKPKNNWKIITAPIEKNIREIAIKLINRGYISLINSEDGKCNIKSVNIYDKVDKFDQGLKSVGIDIERFSTKGELYRYANSFILG</sequence>
<dbReference type="GO" id="GO:0030288">
    <property type="term" value="C:outer membrane-bounded periplasmic space"/>
    <property type="evidence" value="ECO:0007669"/>
    <property type="project" value="TreeGrafter"/>
</dbReference>
<dbReference type="Pfam" id="PF00149">
    <property type="entry name" value="Metallophos"/>
    <property type="match status" value="1"/>
</dbReference>
<organism evidence="4 5">
    <name type="scientific">Peptoanaerobacter stomatis</name>
    <dbReference type="NCBI Taxonomy" id="796937"/>
    <lineage>
        <taxon>Bacteria</taxon>
        <taxon>Bacillati</taxon>
        <taxon>Bacillota</taxon>
        <taxon>Clostridia</taxon>
        <taxon>Peptostreptococcales</taxon>
        <taxon>Filifactoraceae</taxon>
        <taxon>Peptoanaerobacter</taxon>
    </lineage>
</organism>
<dbReference type="RefSeq" id="WP_009525162.1">
    <property type="nucleotide sequence ID" value="NZ_JH414550.1"/>
</dbReference>
<dbReference type="InterPro" id="IPR004843">
    <property type="entry name" value="Calcineurin-like_PHP"/>
</dbReference>
<comment type="caution">
    <text evidence="4">The sequence shown here is derived from an EMBL/GenBank/DDBJ whole genome shotgun (WGS) entry which is preliminary data.</text>
</comment>
<protein>
    <recommendedName>
        <fullName evidence="6">5'-nucleotidase, C-terminal domain protein</fullName>
    </recommendedName>
</protein>
<evidence type="ECO:0000259" key="2">
    <source>
        <dbReference type="Pfam" id="PF00149"/>
    </source>
</evidence>
<evidence type="ECO:0008006" key="6">
    <source>
        <dbReference type="Google" id="ProtNLM"/>
    </source>
</evidence>
<dbReference type="SUPFAM" id="SSF56300">
    <property type="entry name" value="Metallo-dependent phosphatases"/>
    <property type="match status" value="1"/>
</dbReference>
<evidence type="ECO:0000259" key="3">
    <source>
        <dbReference type="Pfam" id="PF02872"/>
    </source>
</evidence>
<dbReference type="InterPro" id="IPR029052">
    <property type="entry name" value="Metallo-depent_PP-like"/>
</dbReference>
<dbReference type="Gene3D" id="3.60.21.10">
    <property type="match status" value="1"/>
</dbReference>
<dbReference type="InterPro" id="IPR036907">
    <property type="entry name" value="5'-Nucleotdase_C_sf"/>
</dbReference>
<dbReference type="InterPro" id="IPR006179">
    <property type="entry name" value="5_nucleotidase/apyrase"/>
</dbReference>
<dbReference type="GO" id="GO:0009166">
    <property type="term" value="P:nucleotide catabolic process"/>
    <property type="evidence" value="ECO:0007669"/>
    <property type="project" value="InterPro"/>
</dbReference>
<evidence type="ECO:0000313" key="4">
    <source>
        <dbReference type="EMBL" id="EHL09935.1"/>
    </source>
</evidence>
<gene>
    <name evidence="4" type="ORF">HMPREF9629_00927</name>
</gene>
<reference evidence="4 5" key="1">
    <citation type="submission" date="2011-08" db="EMBL/GenBank/DDBJ databases">
        <title>The Genome Sequence of Eubacteriaceae bacterium ACC19a.</title>
        <authorList>
            <consortium name="The Broad Institute Genome Sequencing Platform"/>
            <person name="Earl A."/>
            <person name="Ward D."/>
            <person name="Feldgarden M."/>
            <person name="Gevers D."/>
            <person name="Sizova M."/>
            <person name="Hazen A."/>
            <person name="Epstein S."/>
            <person name="Young S.K."/>
            <person name="Zeng Q."/>
            <person name="Gargeya S."/>
            <person name="Fitzgerald M."/>
            <person name="Haas B."/>
            <person name="Abouelleil A."/>
            <person name="Alvarado L."/>
            <person name="Arachchi H.M."/>
            <person name="Berlin A."/>
            <person name="Brown A."/>
            <person name="Chapman S.B."/>
            <person name="Chen Z."/>
            <person name="Dunbar C."/>
            <person name="Freedman E."/>
            <person name="Gearin G."/>
            <person name="Gellesch M."/>
            <person name="Goldberg J."/>
            <person name="Griggs A."/>
            <person name="Gujja S."/>
            <person name="Heiman D."/>
            <person name="Howarth C."/>
            <person name="Larson L."/>
            <person name="Lui A."/>
            <person name="MacDonald P.J.P."/>
            <person name="Montmayeur A."/>
            <person name="Murphy C."/>
            <person name="Neiman D."/>
            <person name="Pearson M."/>
            <person name="Priest M."/>
            <person name="Roberts A."/>
            <person name="Saif S."/>
            <person name="Shea T."/>
            <person name="Shenoy N."/>
            <person name="Sisk P."/>
            <person name="Stolte C."/>
            <person name="Sykes S."/>
            <person name="Wortman J."/>
            <person name="Nusbaum C."/>
            <person name="Birren B."/>
        </authorList>
    </citation>
    <scope>NUCLEOTIDE SEQUENCE [LARGE SCALE GENOMIC DNA]</scope>
    <source>
        <strain evidence="4 5">ACC19a</strain>
    </source>
</reference>
<keyword evidence="1" id="KW-0732">Signal</keyword>
<dbReference type="Pfam" id="PF02872">
    <property type="entry name" value="5_nucleotid_C"/>
    <property type="match status" value="1"/>
</dbReference>
<dbReference type="HOGENOM" id="CLU_005854_4_4_9"/>
<dbReference type="BioCyc" id="EBAC796937-HMP:GMGH-929-MONOMER"/>
<feature type="domain" description="Calcineurin-like phosphoesterase" evidence="2">
    <location>
        <begin position="6"/>
        <end position="222"/>
    </location>
</feature>
<dbReference type="PANTHER" id="PTHR11575:SF6">
    <property type="entry name" value="2',3'-CYCLIC-NUCLEOTIDE 2'-PHOSPHODIESTERASE_3'-NUCLEOTIDASE"/>
    <property type="match status" value="1"/>
</dbReference>
<dbReference type="PANTHER" id="PTHR11575">
    <property type="entry name" value="5'-NUCLEOTIDASE-RELATED"/>
    <property type="match status" value="1"/>
</dbReference>
<dbReference type="Proteomes" id="UP000006437">
    <property type="component" value="Unassembled WGS sequence"/>
</dbReference>
<feature type="domain" description="5'-Nucleotidase C-terminal" evidence="3">
    <location>
        <begin position="319"/>
        <end position="463"/>
    </location>
</feature>
<dbReference type="EMBL" id="AFZE01000058">
    <property type="protein sequence ID" value="EHL09935.1"/>
    <property type="molecule type" value="Genomic_DNA"/>
</dbReference>
<dbReference type="GO" id="GO:0016787">
    <property type="term" value="F:hydrolase activity"/>
    <property type="evidence" value="ECO:0007669"/>
    <property type="project" value="InterPro"/>
</dbReference>
<accession>G9X3H0</accession>
<name>G9X3H0_9FIRM</name>
<dbReference type="AlphaFoldDB" id="G9X3H0"/>